<dbReference type="PANTHER" id="PTHR43531">
    <property type="entry name" value="PROTEIN ICFG"/>
    <property type="match status" value="1"/>
</dbReference>
<dbReference type="GO" id="GO:0007165">
    <property type="term" value="P:signal transduction"/>
    <property type="evidence" value="ECO:0007669"/>
    <property type="project" value="UniProtKB-KW"/>
</dbReference>
<keyword evidence="3" id="KW-0488">Methylation</keyword>
<evidence type="ECO:0000313" key="11">
    <source>
        <dbReference type="EMBL" id="VVE56514.1"/>
    </source>
</evidence>
<dbReference type="Proteomes" id="UP000343335">
    <property type="component" value="Unassembled WGS sequence"/>
</dbReference>
<organism evidence="11 12">
    <name type="scientific">Pandoraea commovens</name>
    <dbReference type="NCBI Taxonomy" id="2508289"/>
    <lineage>
        <taxon>Bacteria</taxon>
        <taxon>Pseudomonadati</taxon>
        <taxon>Pseudomonadota</taxon>
        <taxon>Betaproteobacteria</taxon>
        <taxon>Burkholderiales</taxon>
        <taxon>Burkholderiaceae</taxon>
        <taxon>Pandoraea</taxon>
    </lineage>
</organism>
<evidence type="ECO:0000313" key="12">
    <source>
        <dbReference type="Proteomes" id="UP000343335"/>
    </source>
</evidence>
<sequence length="567" mass="60254">MGTPVTYGHRVQHQSGISGDDKVMQRLSLKAKLWSAVALMWVSLLAMAIWGAWAQRDTMLAERRAGLTHVVDAGLSLAKHYAARAERGEMSVADAQKAAREQIGAIRYDGENYFGILNSQRVIVLNAVNPKLEGRDMSQFRDPSGKLMFSDIVAAARTNDPFVSYLWPKPGSDKPVEKISRVGVYQPWDWYLTTGVYVDDINAAFVGALLRWGAMLAVIGLAVSGVMLLIIRNVQQSLGGEPEYATDIATRIADGDLLTQVRLRQGDGASLLHAMQRMQGNLQQMIGRIRGGTSAITLAAREIAEGNTDLSARTEQQAAALEETASSMEQLTSTVRQNADNARQASQLAENASAIAVRGGQVVDQVVATMEGISQSSGKVVDIISVIDGIAFQTNILALNAAVEAARAGEQGRGFAVVAGEVRTLAQRSAAAAKEIKELIESSNGRVQDGSVLVAQAGQTMHDVVQAVRRVTDIMGEISAASEEQSHGIEQVGRAVTQMDEVTQQNAALVEQAAAAAASMEDQARALDQAVAAFRMNGGMNGAATSDGANAPMTRGTAAVAMQRLAA</sequence>
<keyword evidence="4 9" id="KW-0812">Transmembrane</keyword>
<protein>
    <submittedName>
        <fullName evidence="11">Methyl-accepting chemotaxis protein II</fullName>
    </submittedName>
</protein>
<gene>
    <name evidence="11" type="primary">tar_2</name>
    <name evidence="11" type="ORF">PCO31010_05096</name>
</gene>
<feature type="transmembrane region" description="Helical" evidence="9">
    <location>
        <begin position="209"/>
        <end position="231"/>
    </location>
</feature>
<keyword evidence="5 9" id="KW-1133">Transmembrane helix</keyword>
<dbReference type="PANTHER" id="PTHR43531:SF14">
    <property type="entry name" value="METHYL-ACCEPTING CHEMOTAXIS PROTEIN I-RELATED"/>
    <property type="match status" value="1"/>
</dbReference>
<evidence type="ECO:0000256" key="3">
    <source>
        <dbReference type="ARBA" id="ARBA00022481"/>
    </source>
</evidence>
<dbReference type="GO" id="GO:0006935">
    <property type="term" value="P:chemotaxis"/>
    <property type="evidence" value="ECO:0007669"/>
    <property type="project" value="TreeGrafter"/>
</dbReference>
<name>A0A5E4Z648_9BURK</name>
<evidence type="ECO:0000256" key="9">
    <source>
        <dbReference type="SAM" id="Phobius"/>
    </source>
</evidence>
<dbReference type="AlphaFoldDB" id="A0A5E4Z648"/>
<dbReference type="GO" id="GO:0005886">
    <property type="term" value="C:plasma membrane"/>
    <property type="evidence" value="ECO:0007669"/>
    <property type="project" value="UniProtKB-SubCell"/>
</dbReference>
<evidence type="ECO:0000256" key="4">
    <source>
        <dbReference type="ARBA" id="ARBA00022692"/>
    </source>
</evidence>
<dbReference type="Gene3D" id="3.30.450.20">
    <property type="entry name" value="PAS domain"/>
    <property type="match status" value="1"/>
</dbReference>
<keyword evidence="2" id="KW-1003">Cell membrane</keyword>
<dbReference type="InterPro" id="IPR004089">
    <property type="entry name" value="MCPsignal_dom"/>
</dbReference>
<proteinExistence type="inferred from homology"/>
<evidence type="ECO:0000256" key="2">
    <source>
        <dbReference type="ARBA" id="ARBA00022475"/>
    </source>
</evidence>
<dbReference type="Gene3D" id="1.10.287.950">
    <property type="entry name" value="Methyl-accepting chemotaxis protein"/>
    <property type="match status" value="1"/>
</dbReference>
<dbReference type="InterPro" id="IPR051310">
    <property type="entry name" value="MCP_chemotaxis"/>
</dbReference>
<dbReference type="GO" id="GO:0004888">
    <property type="term" value="F:transmembrane signaling receptor activity"/>
    <property type="evidence" value="ECO:0007669"/>
    <property type="project" value="TreeGrafter"/>
</dbReference>
<feature type="transmembrane region" description="Helical" evidence="9">
    <location>
        <begin position="33"/>
        <end position="54"/>
    </location>
</feature>
<dbReference type="EMBL" id="CABPSA010000013">
    <property type="protein sequence ID" value="VVE56514.1"/>
    <property type="molecule type" value="Genomic_DNA"/>
</dbReference>
<comment type="subcellular location">
    <subcellularLocation>
        <location evidence="1">Cell membrane</location>
        <topology evidence="1">Multi-pass membrane protein</topology>
    </subcellularLocation>
</comment>
<dbReference type="Pfam" id="PF17200">
    <property type="entry name" value="sCache_2"/>
    <property type="match status" value="1"/>
</dbReference>
<evidence type="ECO:0000256" key="7">
    <source>
        <dbReference type="ARBA" id="ARBA00029447"/>
    </source>
</evidence>
<accession>A0A5E4Z648</accession>
<keyword evidence="8" id="KW-0807">Transducer</keyword>
<dbReference type="Pfam" id="PF00015">
    <property type="entry name" value="MCPsignal"/>
    <property type="match status" value="1"/>
</dbReference>
<feature type="domain" description="Methyl-accepting transducer" evidence="10">
    <location>
        <begin position="292"/>
        <end position="521"/>
    </location>
</feature>
<evidence type="ECO:0000256" key="8">
    <source>
        <dbReference type="PROSITE-ProRule" id="PRU00284"/>
    </source>
</evidence>
<reference evidence="11 12" key="1">
    <citation type="submission" date="2019-08" db="EMBL/GenBank/DDBJ databases">
        <authorList>
            <person name="Peeters C."/>
        </authorList>
    </citation>
    <scope>NUCLEOTIDE SEQUENCE [LARGE SCALE GENOMIC DNA]</scope>
    <source>
        <strain evidence="11 12">LMG 31010</strain>
    </source>
</reference>
<dbReference type="SMART" id="SM00283">
    <property type="entry name" value="MA"/>
    <property type="match status" value="1"/>
</dbReference>
<evidence type="ECO:0000256" key="5">
    <source>
        <dbReference type="ARBA" id="ARBA00022989"/>
    </source>
</evidence>
<dbReference type="FunFam" id="1.10.287.950:FF:000001">
    <property type="entry name" value="Methyl-accepting chemotaxis sensory transducer"/>
    <property type="match status" value="1"/>
</dbReference>
<keyword evidence="6 9" id="KW-0472">Membrane</keyword>
<dbReference type="SUPFAM" id="SSF58104">
    <property type="entry name" value="Methyl-accepting chemotaxis protein (MCP) signaling domain"/>
    <property type="match status" value="1"/>
</dbReference>
<dbReference type="PROSITE" id="PS50111">
    <property type="entry name" value="CHEMOTAXIS_TRANSDUC_2"/>
    <property type="match status" value="1"/>
</dbReference>
<dbReference type="SMART" id="SM01049">
    <property type="entry name" value="Cache_2"/>
    <property type="match status" value="1"/>
</dbReference>
<dbReference type="InterPro" id="IPR033480">
    <property type="entry name" value="sCache_2"/>
</dbReference>
<evidence type="ECO:0000256" key="6">
    <source>
        <dbReference type="ARBA" id="ARBA00023136"/>
    </source>
</evidence>
<dbReference type="CDD" id="cd11386">
    <property type="entry name" value="MCP_signal"/>
    <property type="match status" value="1"/>
</dbReference>
<evidence type="ECO:0000259" key="10">
    <source>
        <dbReference type="PROSITE" id="PS50111"/>
    </source>
</evidence>
<evidence type="ECO:0000256" key="1">
    <source>
        <dbReference type="ARBA" id="ARBA00004651"/>
    </source>
</evidence>
<comment type="similarity">
    <text evidence="7">Belongs to the methyl-accepting chemotaxis (MCP) protein family.</text>
</comment>